<name>A0A3G5AL45_9VIRU</name>
<accession>A0A3G5AL45</accession>
<sequence>MPTLSFAILDDLEPYSSDHPIHMDIPNLDYSTVHDAVKKMVENLESDPTNVLIDYEKSSQFHSFSLLSPLNSCNAYAVDTSNAVSVLSLDLLSSSVKSKKIILLRDDIKEVCKNITGSLIDKHYFVANRRNKYYVMCFALNYTRFDVFSKDCPKQLMVWRNNDQDDPIEGVLSDEDNDQNPVITTLKQVDERIEINIQ</sequence>
<protein>
    <submittedName>
        <fullName evidence="1">Uncharacterized protein</fullName>
    </submittedName>
</protein>
<gene>
    <name evidence="1" type="ORF">Sylvanvirus6_20</name>
</gene>
<organism evidence="1">
    <name type="scientific">Sylvanvirus sp</name>
    <dbReference type="NCBI Taxonomy" id="2487774"/>
    <lineage>
        <taxon>Viruses</taxon>
    </lineage>
</organism>
<dbReference type="EMBL" id="MK072512">
    <property type="protein sequence ID" value="AYV86679.1"/>
    <property type="molecule type" value="Genomic_DNA"/>
</dbReference>
<proteinExistence type="predicted"/>
<reference evidence="1" key="1">
    <citation type="submission" date="2018-10" db="EMBL/GenBank/DDBJ databases">
        <title>Hidden diversity of soil giant viruses.</title>
        <authorList>
            <person name="Schulz F."/>
            <person name="Alteio L."/>
            <person name="Goudeau D."/>
            <person name="Ryan E.M."/>
            <person name="Malmstrom R.R."/>
            <person name="Blanchard J."/>
            <person name="Woyke T."/>
        </authorList>
    </citation>
    <scope>NUCLEOTIDE SEQUENCE</scope>
    <source>
        <strain evidence="1">SYV1</strain>
    </source>
</reference>
<evidence type="ECO:0000313" key="1">
    <source>
        <dbReference type="EMBL" id="AYV86679.1"/>
    </source>
</evidence>